<organism evidence="2 3">
    <name type="scientific">Methylomarinum roseum</name>
    <dbReference type="NCBI Taxonomy" id="3067653"/>
    <lineage>
        <taxon>Bacteria</taxon>
        <taxon>Pseudomonadati</taxon>
        <taxon>Pseudomonadota</taxon>
        <taxon>Gammaproteobacteria</taxon>
        <taxon>Methylococcales</taxon>
        <taxon>Methylococcaceae</taxon>
        <taxon>Methylomarinum</taxon>
    </lineage>
</organism>
<dbReference type="KEGG" id="mech:Q9L42_004205"/>
<evidence type="ECO:0000313" key="3">
    <source>
        <dbReference type="Proteomes" id="UP001225378"/>
    </source>
</evidence>
<proteinExistence type="predicted"/>
<keyword evidence="3" id="KW-1185">Reference proteome</keyword>
<feature type="chain" id="PRO_5043638784" evidence="1">
    <location>
        <begin position="26"/>
        <end position="134"/>
    </location>
</feature>
<dbReference type="AlphaFoldDB" id="A0AAU7NWK2"/>
<dbReference type="RefSeq" id="WP_349432030.1">
    <property type="nucleotide sequence ID" value="NZ_CP157743.1"/>
</dbReference>
<dbReference type="EMBL" id="CP157743">
    <property type="protein sequence ID" value="XBS21335.1"/>
    <property type="molecule type" value="Genomic_DNA"/>
</dbReference>
<evidence type="ECO:0000256" key="1">
    <source>
        <dbReference type="SAM" id="SignalP"/>
    </source>
</evidence>
<sequence length="134" mass="14470">MISFLQKMIMALLVLLQFAAPLVHAHAGMEISNLGVHVPGLEALSVGTDVDKFSSISGQYHQDSCLVGISSAIPQKQDASVESSYIDSYIPAEMVFSIALNGCTINFSPQDKSLVDRLLFCLHSPRAPPRTLPL</sequence>
<evidence type="ECO:0000313" key="2">
    <source>
        <dbReference type="EMBL" id="XBS21335.1"/>
    </source>
</evidence>
<gene>
    <name evidence="2" type="ORF">Q9L42_004205</name>
</gene>
<keyword evidence="1" id="KW-0732">Signal</keyword>
<reference evidence="2 3" key="1">
    <citation type="journal article" date="2024" name="Microbiology">
        <title>Methylomarinum rosea sp. nov., a novel halophilic methanotrophic bacterium from the hypersaline Lake Elton.</title>
        <authorList>
            <person name="Suleimanov R.Z."/>
            <person name="Oshkin I.Y."/>
            <person name="Danilova O.V."/>
            <person name="Suzina N.E."/>
            <person name="Dedysh S.N."/>
        </authorList>
    </citation>
    <scope>NUCLEOTIDE SEQUENCE [LARGE SCALE GENOMIC DNA]</scope>
    <source>
        <strain evidence="2 3">Ch1-1</strain>
    </source>
</reference>
<feature type="signal peptide" evidence="1">
    <location>
        <begin position="1"/>
        <end position="25"/>
    </location>
</feature>
<protein>
    <submittedName>
        <fullName evidence="2">Uncharacterized protein</fullName>
    </submittedName>
</protein>
<dbReference type="Proteomes" id="UP001225378">
    <property type="component" value="Chromosome"/>
</dbReference>
<accession>A0AAU7NWK2</accession>
<name>A0AAU7NWK2_9GAMM</name>